<evidence type="ECO:0000256" key="2">
    <source>
        <dbReference type="PROSITE-ProRule" id="PRU01161"/>
    </source>
</evidence>
<keyword evidence="2" id="KW-0378">Hydrolase</keyword>
<evidence type="ECO:0000313" key="5">
    <source>
        <dbReference type="Proteomes" id="UP000295705"/>
    </source>
</evidence>
<evidence type="ECO:0000313" key="4">
    <source>
        <dbReference type="EMBL" id="TDQ58625.1"/>
    </source>
</evidence>
<reference evidence="4 5" key="1">
    <citation type="submission" date="2019-03" db="EMBL/GenBank/DDBJ databases">
        <title>Genomic Encyclopedia of Type Strains, Phase IV (KMG-IV): sequencing the most valuable type-strain genomes for metagenomic binning, comparative biology and taxonomic classification.</title>
        <authorList>
            <person name="Goeker M."/>
        </authorList>
    </citation>
    <scope>NUCLEOTIDE SEQUENCE [LARGE SCALE GENOMIC DNA]</scope>
    <source>
        <strain evidence="4 5">DSM 45775</strain>
    </source>
</reference>
<accession>A0A4R6VAD4</accession>
<dbReference type="Proteomes" id="UP000295705">
    <property type="component" value="Unassembled WGS sequence"/>
</dbReference>
<dbReference type="PROSITE" id="PS51635">
    <property type="entry name" value="PNPLA"/>
    <property type="match status" value="1"/>
</dbReference>
<feature type="short sequence motif" description="GXGXXG" evidence="2">
    <location>
        <begin position="44"/>
        <end position="49"/>
    </location>
</feature>
<dbReference type="GO" id="GO:0016042">
    <property type="term" value="P:lipid catabolic process"/>
    <property type="evidence" value="ECO:0007669"/>
    <property type="project" value="UniProtKB-UniRule"/>
</dbReference>
<comment type="caution">
    <text evidence="4">The sequence shown here is derived from an EMBL/GenBank/DDBJ whole genome shotgun (WGS) entry which is preliminary data.</text>
</comment>
<dbReference type="AlphaFoldDB" id="A0A4R6VAD4"/>
<keyword evidence="2" id="KW-0442">Lipid degradation</keyword>
<dbReference type="InterPro" id="IPR052580">
    <property type="entry name" value="Lipid_Hydrolase"/>
</dbReference>
<dbReference type="InterPro" id="IPR002641">
    <property type="entry name" value="PNPLA_dom"/>
</dbReference>
<keyword evidence="5" id="KW-1185">Reference proteome</keyword>
<sequence>MTVTLRVGGNMTSMATTTTATAASGRTTPGRRPRTRPADLVLEGGGVKGIGLAGAVAAMTDRGWTPHRISGTSAGALVGAMAAAGAAGEQLGDITARLNFREVADRSGIGRLPLAGPALAFLGGQGLYQGEWLHTWVAEELAALGVHTFGDLRIDDDSLPRDQRYRLVVTCSDLTLGQLVRLPWDYRAVYGLDPDTQPVADAVRASMAIPFLFKPTTLTNPRTGLTSTLVDGGLLSNFPIDSLDRTDGREPGWPTFGVTITTAPKPGIGDRVALFHSRWFDIPQPAPLRLLEQLITTMLLGRDQAVMNQPWVAARTIHVDAGAVGLLDFGISPERARALYDSGYAQAAEFLEHFDWRRYKRRFRRDSSDAVSGAG</sequence>
<dbReference type="InterPro" id="IPR016035">
    <property type="entry name" value="Acyl_Trfase/lysoPLipase"/>
</dbReference>
<keyword evidence="1 2" id="KW-0443">Lipid metabolism</keyword>
<organism evidence="4 5">
    <name type="scientific">Actinomycetospora succinea</name>
    <dbReference type="NCBI Taxonomy" id="663603"/>
    <lineage>
        <taxon>Bacteria</taxon>
        <taxon>Bacillati</taxon>
        <taxon>Actinomycetota</taxon>
        <taxon>Actinomycetes</taxon>
        <taxon>Pseudonocardiales</taxon>
        <taxon>Pseudonocardiaceae</taxon>
        <taxon>Actinomycetospora</taxon>
    </lineage>
</organism>
<dbReference type="GO" id="GO:0016787">
    <property type="term" value="F:hydrolase activity"/>
    <property type="evidence" value="ECO:0007669"/>
    <property type="project" value="UniProtKB-UniRule"/>
</dbReference>
<dbReference type="Pfam" id="PF01734">
    <property type="entry name" value="Patatin"/>
    <property type="match status" value="1"/>
</dbReference>
<feature type="short sequence motif" description="GXSXG" evidence="2">
    <location>
        <begin position="71"/>
        <end position="75"/>
    </location>
</feature>
<protein>
    <submittedName>
        <fullName evidence="4">NTE family protein</fullName>
    </submittedName>
</protein>
<feature type="domain" description="PNPLA" evidence="3">
    <location>
        <begin position="40"/>
        <end position="244"/>
    </location>
</feature>
<gene>
    <name evidence="4" type="ORF">EV188_104372</name>
</gene>
<dbReference type="Gene3D" id="3.40.1090.10">
    <property type="entry name" value="Cytosolic phospholipase A2 catalytic domain"/>
    <property type="match status" value="2"/>
</dbReference>
<feature type="short sequence motif" description="DGA/G" evidence="2">
    <location>
        <begin position="231"/>
        <end position="233"/>
    </location>
</feature>
<evidence type="ECO:0000259" key="3">
    <source>
        <dbReference type="PROSITE" id="PS51635"/>
    </source>
</evidence>
<dbReference type="EMBL" id="SNYO01000004">
    <property type="protein sequence ID" value="TDQ58625.1"/>
    <property type="molecule type" value="Genomic_DNA"/>
</dbReference>
<proteinExistence type="predicted"/>
<dbReference type="PANTHER" id="PTHR46394">
    <property type="entry name" value="ANNEXIN"/>
    <property type="match status" value="1"/>
</dbReference>
<evidence type="ECO:0000256" key="1">
    <source>
        <dbReference type="ARBA" id="ARBA00023098"/>
    </source>
</evidence>
<dbReference type="PANTHER" id="PTHR46394:SF1">
    <property type="entry name" value="PNPLA DOMAIN-CONTAINING PROTEIN"/>
    <property type="match status" value="1"/>
</dbReference>
<name>A0A4R6VAD4_9PSEU</name>
<feature type="active site" description="Nucleophile" evidence="2">
    <location>
        <position position="73"/>
    </location>
</feature>
<feature type="active site" description="Proton acceptor" evidence="2">
    <location>
        <position position="231"/>
    </location>
</feature>
<dbReference type="SUPFAM" id="SSF52151">
    <property type="entry name" value="FabD/lysophospholipase-like"/>
    <property type="match status" value="1"/>
</dbReference>